<dbReference type="RefSeq" id="WP_131257026.1">
    <property type="nucleotide sequence ID" value="NZ_JBHSUS010000001.1"/>
</dbReference>
<evidence type="ECO:0000313" key="1">
    <source>
        <dbReference type="EMBL" id="MFC6440143.1"/>
    </source>
</evidence>
<dbReference type="EMBL" id="JBHSUS010000001">
    <property type="protein sequence ID" value="MFC6440143.1"/>
    <property type="molecule type" value="Genomic_DNA"/>
</dbReference>
<name>A0ABW1XJE9_9ALTE</name>
<protein>
    <submittedName>
        <fullName evidence="1">DUF3862 domain-containing protein</fullName>
    </submittedName>
</protein>
<dbReference type="Proteomes" id="UP001596364">
    <property type="component" value="Unassembled WGS sequence"/>
</dbReference>
<dbReference type="PROSITE" id="PS51257">
    <property type="entry name" value="PROKAR_LIPOPROTEIN"/>
    <property type="match status" value="1"/>
</dbReference>
<gene>
    <name evidence="1" type="ORF">ACFP85_08290</name>
</gene>
<comment type="caution">
    <text evidence="1">The sequence shown here is derived from an EMBL/GenBank/DDBJ whole genome shotgun (WGS) entry which is preliminary data.</text>
</comment>
<accession>A0ABW1XJE9</accession>
<keyword evidence="2" id="KW-1185">Reference proteome</keyword>
<dbReference type="Gene3D" id="3.10.450.730">
    <property type="entry name" value="BLIP domain"/>
    <property type="match status" value="1"/>
</dbReference>
<reference evidence="2" key="1">
    <citation type="journal article" date="2019" name="Int. J. Syst. Evol. Microbiol.">
        <title>The Global Catalogue of Microorganisms (GCM) 10K type strain sequencing project: providing services to taxonomists for standard genome sequencing and annotation.</title>
        <authorList>
            <consortium name="The Broad Institute Genomics Platform"/>
            <consortium name="The Broad Institute Genome Sequencing Center for Infectious Disease"/>
            <person name="Wu L."/>
            <person name="Ma J."/>
        </authorList>
    </citation>
    <scope>NUCLEOTIDE SEQUENCE [LARGE SCALE GENOMIC DNA]</scope>
    <source>
        <strain evidence="2">CGMCC 1.16031</strain>
    </source>
</reference>
<organism evidence="1 2">
    <name type="scientific">Pseudobowmanella zhangzhouensis</name>
    <dbReference type="NCBI Taxonomy" id="1537679"/>
    <lineage>
        <taxon>Bacteria</taxon>
        <taxon>Pseudomonadati</taxon>
        <taxon>Pseudomonadota</taxon>
        <taxon>Gammaproteobacteria</taxon>
        <taxon>Alteromonadales</taxon>
        <taxon>Alteromonadaceae</taxon>
    </lineage>
</organism>
<sequence>MKKYLLSAALIMSLTGCSKLTVENYDKLKMGMTFEQVTDIIGKPDQCEARFGTNSCIWGEREKRFIQVNFIAEKAVLFEKQGLHD</sequence>
<proteinExistence type="predicted"/>
<evidence type="ECO:0000313" key="2">
    <source>
        <dbReference type="Proteomes" id="UP001596364"/>
    </source>
</evidence>